<proteinExistence type="predicted"/>
<accession>A0A2D4N6R8</accession>
<evidence type="ECO:0000313" key="1">
    <source>
        <dbReference type="EMBL" id="LAB41362.1"/>
    </source>
</evidence>
<reference evidence="1" key="2">
    <citation type="submission" date="2017-11" db="EMBL/GenBank/DDBJ databases">
        <title>Coralsnake Venomics: Analyses of Venom Gland Transcriptomes and Proteomes of Six Brazilian Taxa.</title>
        <authorList>
            <person name="Aird S.D."/>
            <person name="Jorge da Silva N."/>
            <person name="Qiu L."/>
            <person name="Villar-Briones A."/>
            <person name="Aparecida-Saddi V."/>
            <person name="Campos-Telles M.P."/>
            <person name="Grau M."/>
            <person name="Mikheyev A.S."/>
        </authorList>
    </citation>
    <scope>NUCLEOTIDE SEQUENCE</scope>
    <source>
        <tissue evidence="1">Venom_gland</tissue>
    </source>
</reference>
<reference evidence="1" key="1">
    <citation type="submission" date="2017-07" db="EMBL/GenBank/DDBJ databases">
        <authorList>
            <person name="Mikheyev A."/>
            <person name="Grau M."/>
        </authorList>
    </citation>
    <scope>NUCLEOTIDE SEQUENCE</scope>
    <source>
        <tissue evidence="1">Venom_gland</tissue>
    </source>
</reference>
<organism evidence="1">
    <name type="scientific">Micrurus spixii</name>
    <name type="common">Amazon coral snake</name>
    <dbReference type="NCBI Taxonomy" id="129469"/>
    <lineage>
        <taxon>Eukaryota</taxon>
        <taxon>Metazoa</taxon>
        <taxon>Chordata</taxon>
        <taxon>Craniata</taxon>
        <taxon>Vertebrata</taxon>
        <taxon>Euteleostomi</taxon>
        <taxon>Lepidosauria</taxon>
        <taxon>Squamata</taxon>
        <taxon>Bifurcata</taxon>
        <taxon>Unidentata</taxon>
        <taxon>Episquamata</taxon>
        <taxon>Toxicofera</taxon>
        <taxon>Serpentes</taxon>
        <taxon>Colubroidea</taxon>
        <taxon>Elapidae</taxon>
        <taxon>Elapinae</taxon>
        <taxon>Micrurus</taxon>
    </lineage>
</organism>
<name>A0A2D4N6R8_9SAUR</name>
<sequence>MYACTGHHYRKISWGVGGGNNFLLIKAAEFCLISPSPQIWQEDGVSPPLPKGHPATAAPQTQKNLFLVPVLVIQRLSASSRKVKSLKAWGGGFAFSCLPPCQEGGERERHSRLGPHKYGENSCVKFNGADL</sequence>
<dbReference type="AlphaFoldDB" id="A0A2D4N6R8"/>
<dbReference type="EMBL" id="IACM01159770">
    <property type="protein sequence ID" value="LAB41362.1"/>
    <property type="molecule type" value="Transcribed_RNA"/>
</dbReference>
<protein>
    <submittedName>
        <fullName evidence="1">Uncharacterized protein</fullName>
    </submittedName>
</protein>